<feature type="domain" description="CopC" evidence="7">
    <location>
        <begin position="26"/>
        <end position="118"/>
    </location>
</feature>
<evidence type="ECO:0000256" key="2">
    <source>
        <dbReference type="ARBA" id="ARBA00022723"/>
    </source>
</evidence>
<evidence type="ECO:0000256" key="4">
    <source>
        <dbReference type="ARBA" id="ARBA00023008"/>
    </source>
</evidence>
<evidence type="ECO:0000259" key="7">
    <source>
        <dbReference type="Pfam" id="PF04234"/>
    </source>
</evidence>
<comment type="subcellular location">
    <subcellularLocation>
        <location evidence="1">Cell envelope</location>
    </subcellularLocation>
    <subcellularLocation>
        <location evidence="5">Periplasm</location>
    </subcellularLocation>
</comment>
<dbReference type="Gene3D" id="2.60.40.1220">
    <property type="match status" value="1"/>
</dbReference>
<keyword evidence="4 5" id="KW-0186">Copper</keyword>
<feature type="chain" id="PRO_5045263005" description="Copper resistance protein C" evidence="6">
    <location>
        <begin position="28"/>
        <end position="122"/>
    </location>
</feature>
<dbReference type="InterPro" id="IPR014756">
    <property type="entry name" value="Ig_E-set"/>
</dbReference>
<sequence length="122" mass="13152">MLLRHRVGTLLIAMACACASMVASAHAILVDSTPAPNGTLSAGHQQLIFKYNSKIDQHRSRLVLVKPDHSETVLPIRVGSKANELDTSADLAPGSYTVRWQALALDGHITRGDVPFTVLARQ</sequence>
<evidence type="ECO:0000256" key="6">
    <source>
        <dbReference type="SAM" id="SignalP"/>
    </source>
</evidence>
<dbReference type="SUPFAM" id="SSF81296">
    <property type="entry name" value="E set domains"/>
    <property type="match status" value="1"/>
</dbReference>
<evidence type="ECO:0000313" key="9">
    <source>
        <dbReference type="Proteomes" id="UP001620461"/>
    </source>
</evidence>
<dbReference type="PROSITE" id="PS51257">
    <property type="entry name" value="PROKAR_LIPOPROTEIN"/>
    <property type="match status" value="1"/>
</dbReference>
<evidence type="ECO:0000256" key="5">
    <source>
        <dbReference type="RuleBase" id="RU369037"/>
    </source>
</evidence>
<keyword evidence="2 5" id="KW-0479">Metal-binding</keyword>
<keyword evidence="3 5" id="KW-0732">Signal</keyword>
<reference evidence="8 9" key="1">
    <citation type="submission" date="2020-10" db="EMBL/GenBank/DDBJ databases">
        <title>Phylogeny of dyella-like bacteria.</title>
        <authorList>
            <person name="Fu J."/>
        </authorList>
    </citation>
    <scope>NUCLEOTIDE SEQUENCE [LARGE SCALE GENOMIC DNA]</scope>
    <source>
        <strain evidence="8 9">JP1</strain>
    </source>
</reference>
<proteinExistence type="inferred from homology"/>
<accession>A0ABW8JLE4</accession>
<dbReference type="RefSeq" id="WP_404548867.1">
    <property type="nucleotide sequence ID" value="NZ_JADIKJ010000020.1"/>
</dbReference>
<comment type="similarity">
    <text evidence="5">Belongs to the CopC family.</text>
</comment>
<dbReference type="InterPro" id="IPR014755">
    <property type="entry name" value="Cu-Rt/internalin_Ig-like"/>
</dbReference>
<dbReference type="PANTHER" id="PTHR34820:SF4">
    <property type="entry name" value="INNER MEMBRANE PROTEIN YEBZ"/>
    <property type="match status" value="1"/>
</dbReference>
<comment type="function">
    <text evidence="5">Involved in copper resistance.</text>
</comment>
<dbReference type="Proteomes" id="UP001620461">
    <property type="component" value="Unassembled WGS sequence"/>
</dbReference>
<organism evidence="8 9">
    <name type="scientific">Dyella jejuensis</name>
    <dbReference type="NCBI Taxonomy" id="1432009"/>
    <lineage>
        <taxon>Bacteria</taxon>
        <taxon>Pseudomonadati</taxon>
        <taxon>Pseudomonadota</taxon>
        <taxon>Gammaproteobacteria</taxon>
        <taxon>Lysobacterales</taxon>
        <taxon>Rhodanobacteraceae</taxon>
        <taxon>Dyella</taxon>
    </lineage>
</organism>
<evidence type="ECO:0000256" key="1">
    <source>
        <dbReference type="ARBA" id="ARBA00004196"/>
    </source>
</evidence>
<dbReference type="Pfam" id="PF04234">
    <property type="entry name" value="CopC"/>
    <property type="match status" value="1"/>
</dbReference>
<protein>
    <recommendedName>
        <fullName evidence="5">Copper resistance protein C</fullName>
    </recommendedName>
</protein>
<dbReference type="EMBL" id="JADIKJ010000020">
    <property type="protein sequence ID" value="MFK2901936.1"/>
    <property type="molecule type" value="Genomic_DNA"/>
</dbReference>
<comment type="caution">
    <text evidence="8">The sequence shown here is derived from an EMBL/GenBank/DDBJ whole genome shotgun (WGS) entry which is preliminary data.</text>
</comment>
<keyword evidence="9" id="KW-1185">Reference proteome</keyword>
<dbReference type="InterPro" id="IPR032694">
    <property type="entry name" value="CopC/D"/>
</dbReference>
<feature type="signal peptide" evidence="6">
    <location>
        <begin position="1"/>
        <end position="27"/>
    </location>
</feature>
<name>A0ABW8JLE4_9GAMM</name>
<keyword evidence="5" id="KW-0574">Periplasm</keyword>
<gene>
    <name evidence="8" type="ORF">ISP15_16475</name>
</gene>
<dbReference type="PANTHER" id="PTHR34820">
    <property type="entry name" value="INNER MEMBRANE PROTEIN YEBZ"/>
    <property type="match status" value="1"/>
</dbReference>
<evidence type="ECO:0000256" key="3">
    <source>
        <dbReference type="ARBA" id="ARBA00022729"/>
    </source>
</evidence>
<dbReference type="InterPro" id="IPR007348">
    <property type="entry name" value="CopC_dom"/>
</dbReference>
<evidence type="ECO:0000313" key="8">
    <source>
        <dbReference type="EMBL" id="MFK2901936.1"/>
    </source>
</evidence>